<dbReference type="EMBL" id="CP048914">
    <property type="protein sequence ID" value="QMS84753.1"/>
    <property type="molecule type" value="Genomic_DNA"/>
</dbReference>
<gene>
    <name evidence="2" type="ORF">G4Z02_02950</name>
</gene>
<evidence type="ECO:0000313" key="2">
    <source>
        <dbReference type="EMBL" id="QMS84753.1"/>
    </source>
</evidence>
<evidence type="ECO:0000256" key="1">
    <source>
        <dbReference type="SAM" id="SignalP"/>
    </source>
</evidence>
<accession>A0A7L7KPW2</accession>
<feature type="signal peptide" evidence="1">
    <location>
        <begin position="1"/>
        <end position="23"/>
    </location>
</feature>
<reference evidence="2 3" key="1">
    <citation type="submission" date="2020-02" db="EMBL/GenBank/DDBJ databases">
        <authorList>
            <person name="Zheng R.K."/>
            <person name="Sun C.M."/>
        </authorList>
    </citation>
    <scope>NUCLEOTIDE SEQUENCE [LARGE SCALE GENOMIC DNA]</scope>
    <source>
        <strain evidence="3">zrk13</strain>
    </source>
</reference>
<proteinExistence type="predicted"/>
<sequence>MKRIIVMLGVLFLLSGCTSPVTIPPGIVDARYESIVYQDDNLVLDVFITNGTSDSLDIDMMEIWLELPDQFTIDDENIYAGAVYTIAEVVDSMDYLRLEVIFQPGYIFMTMDDLNTLEIELTDLVLLYEFI</sequence>
<dbReference type="AlphaFoldDB" id="A0A7L7KPW2"/>
<dbReference type="PROSITE" id="PS51257">
    <property type="entry name" value="PROKAR_LIPOPROTEIN"/>
    <property type="match status" value="1"/>
</dbReference>
<feature type="chain" id="PRO_5036478493" evidence="1">
    <location>
        <begin position="24"/>
        <end position="131"/>
    </location>
</feature>
<keyword evidence="1" id="KW-0732">Signal</keyword>
<dbReference type="RefSeq" id="WP_258878373.1">
    <property type="nucleotide sequence ID" value="NZ_CP048914.1"/>
</dbReference>
<name>A0A7L7KPW2_9MOLU</name>
<dbReference type="KEGG" id="xcl:G4Z02_02950"/>
<evidence type="ECO:0000313" key="3">
    <source>
        <dbReference type="Proteomes" id="UP000514720"/>
    </source>
</evidence>
<protein>
    <submittedName>
        <fullName evidence="2">Uncharacterized protein</fullName>
    </submittedName>
</protein>
<dbReference type="Proteomes" id="UP000514720">
    <property type="component" value="Chromosome"/>
</dbReference>
<organism evidence="2 3">
    <name type="scientific">Candidatus Xianfuyuplasma coldseepsis</name>
    <dbReference type="NCBI Taxonomy" id="2782163"/>
    <lineage>
        <taxon>Bacteria</taxon>
        <taxon>Bacillati</taxon>
        <taxon>Mycoplasmatota</taxon>
        <taxon>Mollicutes</taxon>
        <taxon>Candidatus Izemoplasmatales</taxon>
        <taxon>Candidatus Izemoplasmataceae</taxon>
        <taxon>Candidatus Xianfuyuplasma</taxon>
    </lineage>
</organism>
<keyword evidence="3" id="KW-1185">Reference proteome</keyword>